<dbReference type="GO" id="GO:0006412">
    <property type="term" value="P:translation"/>
    <property type="evidence" value="ECO:0007669"/>
    <property type="project" value="UniProtKB-UniRule"/>
</dbReference>
<dbReference type="OrthoDB" id="21586at2"/>
<dbReference type="GO" id="GO:0015934">
    <property type="term" value="C:large ribosomal subunit"/>
    <property type="evidence" value="ECO:0007669"/>
    <property type="project" value="TreeGrafter"/>
</dbReference>
<evidence type="ECO:0000313" key="7">
    <source>
        <dbReference type="Proteomes" id="UP000078543"/>
    </source>
</evidence>
<comment type="similarity">
    <text evidence="1 5">Belongs to the bacterial ribosomal protein bL33 family.</text>
</comment>
<dbReference type="Proteomes" id="UP000078543">
    <property type="component" value="Unassembled WGS sequence"/>
</dbReference>
<accession>A0A178MTR8</accession>
<dbReference type="Gene3D" id="2.20.28.120">
    <property type="entry name" value="Ribosomal protein L33"/>
    <property type="match status" value="1"/>
</dbReference>
<dbReference type="GO" id="GO:0003735">
    <property type="term" value="F:structural constituent of ribosome"/>
    <property type="evidence" value="ECO:0007669"/>
    <property type="project" value="InterPro"/>
</dbReference>
<dbReference type="STRING" id="1437059.A6A05_10145"/>
<keyword evidence="7" id="KW-1185">Reference proteome</keyword>
<organism evidence="6 7">
    <name type="scientific">Magnetospirillum moscoviense</name>
    <dbReference type="NCBI Taxonomy" id="1437059"/>
    <lineage>
        <taxon>Bacteria</taxon>
        <taxon>Pseudomonadati</taxon>
        <taxon>Pseudomonadota</taxon>
        <taxon>Alphaproteobacteria</taxon>
        <taxon>Rhodospirillales</taxon>
        <taxon>Rhodospirillaceae</taxon>
        <taxon>Magnetospirillum</taxon>
    </lineage>
</organism>
<comment type="caution">
    <text evidence="6">The sequence shown here is derived from an EMBL/GenBank/DDBJ whole genome shotgun (WGS) entry which is preliminary data.</text>
</comment>
<dbReference type="GO" id="GO:0005737">
    <property type="term" value="C:cytoplasm"/>
    <property type="evidence" value="ECO:0007669"/>
    <property type="project" value="UniProtKB-ARBA"/>
</dbReference>
<dbReference type="InterPro" id="IPR011332">
    <property type="entry name" value="Ribosomal_zn-bd"/>
</dbReference>
<sequence>MAKPATILIKLLSSAGTGYFYVAKKNPRKTTEKLKFRKYDPVVRKHVEFNEAKIK</sequence>
<dbReference type="InterPro" id="IPR038584">
    <property type="entry name" value="Ribosomal_bL33_sf"/>
</dbReference>
<dbReference type="EMBL" id="LWQU01000127">
    <property type="protein sequence ID" value="OAN52958.1"/>
    <property type="molecule type" value="Genomic_DNA"/>
</dbReference>
<dbReference type="InterPro" id="IPR001705">
    <property type="entry name" value="Ribosomal_bL33"/>
</dbReference>
<gene>
    <name evidence="5" type="primary">rpmG</name>
    <name evidence="6" type="ORF">A6A05_10145</name>
</gene>
<dbReference type="NCBIfam" id="NF001860">
    <property type="entry name" value="PRK00595.1"/>
    <property type="match status" value="1"/>
</dbReference>
<dbReference type="PANTHER" id="PTHR15238">
    <property type="entry name" value="54S RIBOSOMAL PROTEIN L39, MITOCHONDRIAL"/>
    <property type="match status" value="1"/>
</dbReference>
<evidence type="ECO:0000256" key="5">
    <source>
        <dbReference type="HAMAP-Rule" id="MF_00294"/>
    </source>
</evidence>
<dbReference type="PANTHER" id="PTHR15238:SF1">
    <property type="entry name" value="LARGE RIBOSOMAL SUBUNIT PROTEIN BL33M"/>
    <property type="match status" value="1"/>
</dbReference>
<protein>
    <recommendedName>
        <fullName evidence="4 5">Large ribosomal subunit protein bL33</fullName>
    </recommendedName>
</protein>
<proteinExistence type="inferred from homology"/>
<keyword evidence="3 5" id="KW-0687">Ribonucleoprotein</keyword>
<reference evidence="6 7" key="1">
    <citation type="submission" date="2016-04" db="EMBL/GenBank/DDBJ databases">
        <title>Draft genome sequence of freshwater magnetotactic bacteria Magnetospirillum marisnigri SP-1 and Magnetospirillum moscoviense BB-1.</title>
        <authorList>
            <person name="Koziaeva V."/>
            <person name="Dziuba M.V."/>
            <person name="Ivanov T.M."/>
            <person name="Kuznetsov B."/>
            <person name="Grouzdev D.S."/>
        </authorList>
    </citation>
    <scope>NUCLEOTIDE SEQUENCE [LARGE SCALE GENOMIC DNA]</scope>
    <source>
        <strain evidence="6 7">BB-1</strain>
    </source>
</reference>
<dbReference type="RefSeq" id="WP_068499100.1">
    <property type="nucleotide sequence ID" value="NZ_LWQU01000127.1"/>
</dbReference>
<dbReference type="HAMAP" id="MF_00294">
    <property type="entry name" value="Ribosomal_bL33"/>
    <property type="match status" value="1"/>
</dbReference>
<evidence type="ECO:0000256" key="4">
    <source>
        <dbReference type="ARBA" id="ARBA00035176"/>
    </source>
</evidence>
<dbReference type="AlphaFoldDB" id="A0A178MTR8"/>
<keyword evidence="2 5" id="KW-0689">Ribosomal protein</keyword>
<evidence type="ECO:0000313" key="6">
    <source>
        <dbReference type="EMBL" id="OAN52958.1"/>
    </source>
</evidence>
<dbReference type="Pfam" id="PF00471">
    <property type="entry name" value="Ribosomal_L33"/>
    <property type="match status" value="1"/>
</dbReference>
<evidence type="ECO:0000256" key="2">
    <source>
        <dbReference type="ARBA" id="ARBA00022980"/>
    </source>
</evidence>
<dbReference type="SUPFAM" id="SSF57829">
    <property type="entry name" value="Zn-binding ribosomal proteins"/>
    <property type="match status" value="1"/>
</dbReference>
<evidence type="ECO:0000256" key="3">
    <source>
        <dbReference type="ARBA" id="ARBA00023274"/>
    </source>
</evidence>
<evidence type="ECO:0000256" key="1">
    <source>
        <dbReference type="ARBA" id="ARBA00007596"/>
    </source>
</evidence>
<dbReference type="NCBIfam" id="TIGR01023">
    <property type="entry name" value="rpmG_bact"/>
    <property type="match status" value="1"/>
</dbReference>
<name>A0A178MTR8_9PROT</name>